<dbReference type="KEGG" id="pgu:PGUG_03963"/>
<dbReference type="OrthoDB" id="92161at2759"/>
<dbReference type="HOGENOM" id="CLU_054974_0_2_1"/>
<dbReference type="RefSeq" id="XP_001483234.2">
    <property type="nucleotide sequence ID" value="XM_001483184.1"/>
</dbReference>
<accession>A5DL12</accession>
<dbReference type="OMA" id="HRDIVYG"/>
<proteinExistence type="predicted"/>
<dbReference type="VEuPathDB" id="FungiDB:PGUG_03963"/>
<dbReference type="GO" id="GO:0005829">
    <property type="term" value="C:cytosol"/>
    <property type="evidence" value="ECO:0007669"/>
    <property type="project" value="TreeGrafter"/>
</dbReference>
<organism evidence="2 3">
    <name type="scientific">Meyerozyma guilliermondii (strain ATCC 6260 / CBS 566 / DSM 6381 / JCM 1539 / NBRC 10279 / NRRL Y-324)</name>
    <name type="common">Yeast</name>
    <name type="synonym">Candida guilliermondii</name>
    <dbReference type="NCBI Taxonomy" id="294746"/>
    <lineage>
        <taxon>Eukaryota</taxon>
        <taxon>Fungi</taxon>
        <taxon>Dikarya</taxon>
        <taxon>Ascomycota</taxon>
        <taxon>Saccharomycotina</taxon>
        <taxon>Pichiomycetes</taxon>
        <taxon>Debaryomycetaceae</taxon>
        <taxon>Meyerozyma</taxon>
    </lineage>
</organism>
<dbReference type="EMBL" id="CH408159">
    <property type="protein sequence ID" value="EDK39865.2"/>
    <property type="molecule type" value="Genomic_DNA"/>
</dbReference>
<dbReference type="Proteomes" id="UP000001997">
    <property type="component" value="Unassembled WGS sequence"/>
</dbReference>
<gene>
    <name evidence="2" type="ORF">PGUG_03963</name>
</gene>
<dbReference type="PANTHER" id="PTHR42695">
    <property type="entry name" value="GLUTAMINE AMIDOTRANSFERASE YLR126C-RELATED"/>
    <property type="match status" value="1"/>
</dbReference>
<keyword evidence="3" id="KW-1185">Reference proteome</keyword>
<reference evidence="2 3" key="1">
    <citation type="journal article" date="2009" name="Nature">
        <title>Evolution of pathogenicity and sexual reproduction in eight Candida genomes.</title>
        <authorList>
            <person name="Butler G."/>
            <person name="Rasmussen M.D."/>
            <person name="Lin M.F."/>
            <person name="Santos M.A."/>
            <person name="Sakthikumar S."/>
            <person name="Munro C.A."/>
            <person name="Rheinbay E."/>
            <person name="Grabherr M."/>
            <person name="Forche A."/>
            <person name="Reedy J.L."/>
            <person name="Agrafioti I."/>
            <person name="Arnaud M.B."/>
            <person name="Bates S."/>
            <person name="Brown A.J."/>
            <person name="Brunke S."/>
            <person name="Costanzo M.C."/>
            <person name="Fitzpatrick D.A."/>
            <person name="de Groot P.W."/>
            <person name="Harris D."/>
            <person name="Hoyer L.L."/>
            <person name="Hube B."/>
            <person name="Klis F.M."/>
            <person name="Kodira C."/>
            <person name="Lennard N."/>
            <person name="Logue M.E."/>
            <person name="Martin R."/>
            <person name="Neiman A.M."/>
            <person name="Nikolaou E."/>
            <person name="Quail M.A."/>
            <person name="Quinn J."/>
            <person name="Santos M.C."/>
            <person name="Schmitzberger F.F."/>
            <person name="Sherlock G."/>
            <person name="Shah P."/>
            <person name="Silverstein K.A."/>
            <person name="Skrzypek M.S."/>
            <person name="Soll D."/>
            <person name="Staggs R."/>
            <person name="Stansfield I."/>
            <person name="Stumpf M.P."/>
            <person name="Sudbery P.E."/>
            <person name="Srikantha T."/>
            <person name="Zeng Q."/>
            <person name="Berman J."/>
            <person name="Berriman M."/>
            <person name="Heitman J."/>
            <person name="Gow N.A."/>
            <person name="Lorenz M.C."/>
            <person name="Birren B.W."/>
            <person name="Kellis M."/>
            <person name="Cuomo C.A."/>
        </authorList>
    </citation>
    <scope>NUCLEOTIDE SEQUENCE [LARGE SCALE GENOMIC DNA]</scope>
    <source>
        <strain evidence="3">ATCC 6260 / CBS 566 / DSM 6381 / JCM 1539 / NBRC 10279 / NRRL Y-324</strain>
    </source>
</reference>
<dbReference type="CDD" id="cd01741">
    <property type="entry name" value="GATase1_1"/>
    <property type="match status" value="1"/>
</dbReference>
<dbReference type="InterPro" id="IPR044992">
    <property type="entry name" value="ChyE-like"/>
</dbReference>
<name>A5DL12_PICGU</name>
<dbReference type="InterPro" id="IPR017926">
    <property type="entry name" value="GATASE"/>
</dbReference>
<feature type="domain" description="Glutamine amidotransferase" evidence="1">
    <location>
        <begin position="108"/>
        <end position="216"/>
    </location>
</feature>
<dbReference type="STRING" id="294746.A5DL12"/>
<dbReference type="PROSITE" id="PS51273">
    <property type="entry name" value="GATASE_TYPE_1"/>
    <property type="match status" value="1"/>
</dbReference>
<evidence type="ECO:0000259" key="1">
    <source>
        <dbReference type="Pfam" id="PF00117"/>
    </source>
</evidence>
<dbReference type="Pfam" id="PF00117">
    <property type="entry name" value="GATase"/>
    <property type="match status" value="1"/>
</dbReference>
<dbReference type="eggNOG" id="KOG3179">
    <property type="taxonomic scope" value="Eukaryota"/>
</dbReference>
<dbReference type="InParanoid" id="A5DL12"/>
<dbReference type="InterPro" id="IPR029062">
    <property type="entry name" value="Class_I_gatase-like"/>
</dbReference>
<dbReference type="GeneID" id="5125367"/>
<protein>
    <recommendedName>
        <fullName evidence="1">Glutamine amidotransferase domain-containing protein</fullName>
    </recommendedName>
</protein>
<evidence type="ECO:0000313" key="2">
    <source>
        <dbReference type="EMBL" id="EDK39865.2"/>
    </source>
</evidence>
<dbReference type="PANTHER" id="PTHR42695:SF5">
    <property type="entry name" value="GLUTAMINE AMIDOTRANSFERASE YLR126C-RELATED"/>
    <property type="match status" value="1"/>
</dbReference>
<evidence type="ECO:0000313" key="3">
    <source>
        <dbReference type="Proteomes" id="UP000001997"/>
    </source>
</evidence>
<dbReference type="FunCoup" id="A5DL12">
    <property type="interactions" value="104"/>
</dbReference>
<dbReference type="AlphaFoldDB" id="A5DL12"/>
<sequence length="265" mass="28874">MTVTADHIAILVCDTPIPGVASKFGDFGDNCRDLLEAGGSCPYPGICYQICNDNDDDLEVIYSQIKAGLESNVIKGLLLTGSRSDAFDDQVPWIQKLDSFVINVAFETPNLPIVGICFGHQILSKDLGAKVGRNLGQGWELGTTEIKLNPHFSLMKGPILSMSESHRDVVFEIPKPYKGSEFYNIGSSSNCAVQGLISNGGKLRILTFQGHPEFHPDLMLALCKYKYEAGTIDKEVYEQSTQATASMVNQGKEIGGIIGNFFQTK</sequence>
<dbReference type="Gene3D" id="3.40.50.880">
    <property type="match status" value="1"/>
</dbReference>
<dbReference type="SUPFAM" id="SSF52317">
    <property type="entry name" value="Class I glutamine amidotransferase-like"/>
    <property type="match status" value="1"/>
</dbReference>
<dbReference type="GO" id="GO:0005634">
    <property type="term" value="C:nucleus"/>
    <property type="evidence" value="ECO:0007669"/>
    <property type="project" value="TreeGrafter"/>
</dbReference>